<sequence>MDSSEASWFETSEMSGSFLLSTPQVKNSWSLCGQANGTSPAGFITEMSGEGGGVGYVAFSGIQGTGSPSQEEAAGFDQSLVRLNDETMSSVWGMFAPLMKGDGHGEEPVMVHPEMVRLFTTVYGRSEFQAQVTALLDKCRSIVFTGHSIGGTIASLAALWLLSYAQSILRSNPSVELTKKFSALSVLCVTFGSPLLGNKSLSQAILRERWGGSFCHVILQKDPVPRLLMTSPSANLIPQLCQLLVCSLSPNVSSAQIPDQRACAEGKAAFFAALTSSYVEKVALVEYSSGGRSFWPFGSYLFCSEDGAVCVDNDAMVMNQMIRSPLQTISSSSKLDEHFRYGEYIEKLSAQLLMSTRSFKGRLPELSYEASIAFSLQSLGIHVQDPDASSVKDCLKLARRMGQAPNINSAHLAIRLSRFAPYRAEIEWYKSCCDNSAEQMGYYDSFKGGRLARREARVNMNRYKLAAFWNDVIRMWENNELPYDFHRRAKWVHASLSYKLLVEPLDIADYYRSGMHLKKGHYVENGRERRYEIFDRWWNEKCATEAENKASIASRTRYASVTQDSLFWARVEEARDWLDQLKVEAGNPKKQRSLWERLNEFECYSSKMVREKEVSEDVLVKNSSFMAWTNEWTSLKLQWKQQQNVLPAASMAGNPLA</sequence>
<evidence type="ECO:0000313" key="1">
    <source>
        <dbReference type="EMBL" id="KAI4326153.1"/>
    </source>
</evidence>
<accession>A0ACB9MPU9</accession>
<comment type="caution">
    <text evidence="1">The sequence shown here is derived from an EMBL/GenBank/DDBJ whole genome shotgun (WGS) entry which is preliminary data.</text>
</comment>
<dbReference type="Proteomes" id="UP001057402">
    <property type="component" value="Chromosome 9"/>
</dbReference>
<organism evidence="1 2">
    <name type="scientific">Melastoma candidum</name>
    <dbReference type="NCBI Taxonomy" id="119954"/>
    <lineage>
        <taxon>Eukaryota</taxon>
        <taxon>Viridiplantae</taxon>
        <taxon>Streptophyta</taxon>
        <taxon>Embryophyta</taxon>
        <taxon>Tracheophyta</taxon>
        <taxon>Spermatophyta</taxon>
        <taxon>Magnoliopsida</taxon>
        <taxon>eudicotyledons</taxon>
        <taxon>Gunneridae</taxon>
        <taxon>Pentapetalae</taxon>
        <taxon>rosids</taxon>
        <taxon>malvids</taxon>
        <taxon>Myrtales</taxon>
        <taxon>Melastomataceae</taxon>
        <taxon>Melastomatoideae</taxon>
        <taxon>Melastomateae</taxon>
        <taxon>Melastoma</taxon>
    </lineage>
</organism>
<protein>
    <submittedName>
        <fullName evidence="1">Uncharacterized protein</fullName>
    </submittedName>
</protein>
<keyword evidence="2" id="KW-1185">Reference proteome</keyword>
<dbReference type="EMBL" id="CM042888">
    <property type="protein sequence ID" value="KAI4326153.1"/>
    <property type="molecule type" value="Genomic_DNA"/>
</dbReference>
<name>A0ACB9MPU9_9MYRT</name>
<evidence type="ECO:0000313" key="2">
    <source>
        <dbReference type="Proteomes" id="UP001057402"/>
    </source>
</evidence>
<reference evidence="2" key="1">
    <citation type="journal article" date="2023" name="Front. Plant Sci.">
        <title>Chromosomal-level genome assembly of Melastoma candidum provides insights into trichome evolution.</title>
        <authorList>
            <person name="Zhong Y."/>
            <person name="Wu W."/>
            <person name="Sun C."/>
            <person name="Zou P."/>
            <person name="Liu Y."/>
            <person name="Dai S."/>
            <person name="Zhou R."/>
        </authorList>
    </citation>
    <scope>NUCLEOTIDE SEQUENCE [LARGE SCALE GENOMIC DNA]</scope>
</reference>
<gene>
    <name evidence="1" type="ORF">MLD38_031493</name>
</gene>
<proteinExistence type="predicted"/>